<keyword evidence="3" id="KW-1185">Reference proteome</keyword>
<dbReference type="OrthoDB" id="4463410at2759"/>
<dbReference type="VEuPathDB" id="FungiDB:BO82DRAFT_351059"/>
<organism evidence="2 3">
    <name type="scientific">Aspergillus uvarum CBS 121591</name>
    <dbReference type="NCBI Taxonomy" id="1448315"/>
    <lineage>
        <taxon>Eukaryota</taxon>
        <taxon>Fungi</taxon>
        <taxon>Dikarya</taxon>
        <taxon>Ascomycota</taxon>
        <taxon>Pezizomycotina</taxon>
        <taxon>Eurotiomycetes</taxon>
        <taxon>Eurotiomycetidae</taxon>
        <taxon>Eurotiales</taxon>
        <taxon>Aspergillaceae</taxon>
        <taxon>Aspergillus</taxon>
        <taxon>Aspergillus subgen. Circumdati</taxon>
    </lineage>
</organism>
<accession>A0A319CSC1</accession>
<protein>
    <submittedName>
        <fullName evidence="2">Uncharacterized protein</fullName>
    </submittedName>
</protein>
<dbReference type="EMBL" id="KZ821679">
    <property type="protein sequence ID" value="PYH85737.1"/>
    <property type="molecule type" value="Genomic_DNA"/>
</dbReference>
<reference evidence="2 3" key="1">
    <citation type="submission" date="2016-12" db="EMBL/GenBank/DDBJ databases">
        <title>The genomes of Aspergillus section Nigri reveals drivers in fungal speciation.</title>
        <authorList>
            <consortium name="DOE Joint Genome Institute"/>
            <person name="Vesth T.C."/>
            <person name="Nybo J."/>
            <person name="Theobald S."/>
            <person name="Brandl J."/>
            <person name="Frisvad J.C."/>
            <person name="Nielsen K.F."/>
            <person name="Lyhne E.K."/>
            <person name="Kogle M.E."/>
            <person name="Kuo A."/>
            <person name="Riley R."/>
            <person name="Clum A."/>
            <person name="Nolan M."/>
            <person name="Lipzen A."/>
            <person name="Salamov A."/>
            <person name="Henrissat B."/>
            <person name="Wiebenga A."/>
            <person name="De Vries R.P."/>
            <person name="Grigoriev I.V."/>
            <person name="Mortensen U.H."/>
            <person name="Andersen M.R."/>
            <person name="Baker S.E."/>
        </authorList>
    </citation>
    <scope>NUCLEOTIDE SEQUENCE [LARGE SCALE GENOMIC DNA]</scope>
    <source>
        <strain evidence="2 3">CBS 121591</strain>
    </source>
</reference>
<gene>
    <name evidence="2" type="ORF">BO82DRAFT_351059</name>
</gene>
<feature type="compositionally biased region" description="Polar residues" evidence="1">
    <location>
        <begin position="89"/>
        <end position="103"/>
    </location>
</feature>
<evidence type="ECO:0000256" key="1">
    <source>
        <dbReference type="SAM" id="MobiDB-lite"/>
    </source>
</evidence>
<evidence type="ECO:0000313" key="3">
    <source>
        <dbReference type="Proteomes" id="UP000248340"/>
    </source>
</evidence>
<sequence length="306" mass="34567">MTIKWEVSDFQVCTSTSNNTKDTLYANNNMQVLVMVMVKAIDPTTGQPYSLTKTELDSIVLLDLNGQTQELGGAWRYKDSENEFDHNLDNSMSVESSPQNATQAPKAGFDKKDYWVSTNRVESKIIGAQIKQPDGNTISTNGVGAFDSSVVLTGVAPPTISFADLTLRQDTDTANGSSYDQDNYYLTIRNRQVRCLNGPTYYGSDPYLKRSIAFWNRPEDRTIFFMWQVGPRSQVDVGTRGKHTQITVNQEANAGCFTRMMMWNTHDERPGYTFDYPYYALDQCGNPSAPFYPYYSDHNTLYLHPS</sequence>
<dbReference type="GeneID" id="37137061"/>
<dbReference type="Proteomes" id="UP000248340">
    <property type="component" value="Unassembled WGS sequence"/>
</dbReference>
<proteinExistence type="predicted"/>
<evidence type="ECO:0000313" key="2">
    <source>
        <dbReference type="EMBL" id="PYH85737.1"/>
    </source>
</evidence>
<name>A0A319CSC1_9EURO</name>
<dbReference type="RefSeq" id="XP_025495937.1">
    <property type="nucleotide sequence ID" value="XM_025634320.1"/>
</dbReference>
<dbReference type="AlphaFoldDB" id="A0A319CSC1"/>
<feature type="region of interest" description="Disordered" evidence="1">
    <location>
        <begin position="86"/>
        <end position="108"/>
    </location>
</feature>